<organism evidence="3 4">
    <name type="scientific">Candidatus Magasanikbacteria bacterium CG1_02_32_51</name>
    <dbReference type="NCBI Taxonomy" id="1805238"/>
    <lineage>
        <taxon>Bacteria</taxon>
        <taxon>Candidatus Magasanikiibacteriota</taxon>
    </lineage>
</organism>
<dbReference type="AlphaFoldDB" id="A0A1J4U3N4"/>
<reference evidence="3 4" key="1">
    <citation type="journal article" date="2016" name="Environ. Microbiol.">
        <title>Genomic resolution of a cold subsurface aquifer community provides metabolic insights for novel microbes adapted to high CO concentrations.</title>
        <authorList>
            <person name="Probst A.J."/>
            <person name="Castelle C.J."/>
            <person name="Singh A."/>
            <person name="Brown C.T."/>
            <person name="Anantharaman K."/>
            <person name="Sharon I."/>
            <person name="Hug L.A."/>
            <person name="Burstein D."/>
            <person name="Emerson J.B."/>
            <person name="Thomas B.C."/>
            <person name="Banfield J.F."/>
        </authorList>
    </citation>
    <scope>NUCLEOTIDE SEQUENCE [LARGE SCALE GENOMIC DNA]</scope>
    <source>
        <strain evidence="3">CG1_02_32_51</strain>
    </source>
</reference>
<feature type="chain" id="PRO_5012791820" description="Lipoprotein" evidence="2">
    <location>
        <begin position="19"/>
        <end position="202"/>
    </location>
</feature>
<feature type="region of interest" description="Disordered" evidence="1">
    <location>
        <begin position="27"/>
        <end position="49"/>
    </location>
</feature>
<name>A0A1J4U3N4_9BACT</name>
<evidence type="ECO:0008006" key="5">
    <source>
        <dbReference type="Google" id="ProtNLM"/>
    </source>
</evidence>
<dbReference type="Proteomes" id="UP000181941">
    <property type="component" value="Unassembled WGS sequence"/>
</dbReference>
<dbReference type="EMBL" id="MNVC01000028">
    <property type="protein sequence ID" value="OIO19066.1"/>
    <property type="molecule type" value="Genomic_DNA"/>
</dbReference>
<evidence type="ECO:0000313" key="4">
    <source>
        <dbReference type="Proteomes" id="UP000181941"/>
    </source>
</evidence>
<feature type="signal peptide" evidence="2">
    <location>
        <begin position="1"/>
        <end position="18"/>
    </location>
</feature>
<sequence>MKKLISLASLSFFLLLGAGCQNQGRNTSLPPAVNEPQTQIVSESEKQDTGDTTKVDITLYKGLWFDIEYPQNFSAKPTIKTDEAYFLSPDGTVEFFVYSPLWAGNPENYLTIAPTEELVDEKIEETKEAEQPGQYGDKITRFVTVKAKDGSYYRSFVSIKEQINTGSEIHHVFGIKYQDNTAYEKYRDSYITFKESLNQYSD</sequence>
<protein>
    <recommendedName>
        <fullName evidence="5">Lipoprotein</fullName>
    </recommendedName>
</protein>
<evidence type="ECO:0000256" key="2">
    <source>
        <dbReference type="SAM" id="SignalP"/>
    </source>
</evidence>
<keyword evidence="2" id="KW-0732">Signal</keyword>
<comment type="caution">
    <text evidence="3">The sequence shown here is derived from an EMBL/GenBank/DDBJ whole genome shotgun (WGS) entry which is preliminary data.</text>
</comment>
<proteinExistence type="predicted"/>
<feature type="compositionally biased region" description="Polar residues" evidence="1">
    <location>
        <begin position="27"/>
        <end position="42"/>
    </location>
</feature>
<evidence type="ECO:0000256" key="1">
    <source>
        <dbReference type="SAM" id="MobiDB-lite"/>
    </source>
</evidence>
<accession>A0A1J4U3N4</accession>
<dbReference type="PROSITE" id="PS51257">
    <property type="entry name" value="PROKAR_LIPOPROTEIN"/>
    <property type="match status" value="1"/>
</dbReference>
<evidence type="ECO:0000313" key="3">
    <source>
        <dbReference type="EMBL" id="OIO19066.1"/>
    </source>
</evidence>
<gene>
    <name evidence="3" type="ORF">AUJ23_02580</name>
</gene>